<feature type="compositionally biased region" description="Low complexity" evidence="2">
    <location>
        <begin position="176"/>
        <end position="185"/>
    </location>
</feature>
<accession>A0A5C5FRT0</accession>
<feature type="coiled-coil region" evidence="1">
    <location>
        <begin position="307"/>
        <end position="394"/>
    </location>
</feature>
<protein>
    <recommendedName>
        <fullName evidence="5">SWI5-dependent HO expression protein 3</fullName>
    </recommendedName>
</protein>
<dbReference type="Proteomes" id="UP000311382">
    <property type="component" value="Unassembled WGS sequence"/>
</dbReference>
<keyword evidence="4" id="KW-1185">Reference proteome</keyword>
<feature type="compositionally biased region" description="Low complexity" evidence="2">
    <location>
        <begin position="245"/>
        <end position="257"/>
    </location>
</feature>
<feature type="compositionally biased region" description="Low complexity" evidence="2">
    <location>
        <begin position="266"/>
        <end position="276"/>
    </location>
</feature>
<feature type="region of interest" description="Disordered" evidence="2">
    <location>
        <begin position="81"/>
        <end position="276"/>
    </location>
</feature>
<dbReference type="STRING" id="5288.A0A5C5FRT0"/>
<gene>
    <name evidence="3" type="ORF">DMC30DRAFT_442388</name>
</gene>
<sequence length="540" mass="57481">MDGTAGPSEPTLAPPLAVVDDSASRATPGPSSAPRPPTRTDHYHRERRDSSWREEQASLQHQLRLARAEIANLQARLGLQSNHAPFNSTSPRQTPPALSPGGGRPSHAARRKSSLSDLAASSPSLAPTRQRSSSNASASATSPRTAHFPPSSTSPRTPGRPPDGTGSVAMTRALLSSEGSPGSSGAVARAGADHDEVEVEVETLAVPAPATAAAAAAAERARSPPALLPNGLPSASASTSGAARPSTSSSNPFFGSSRAAHERLSKSAASAQSGSGRVISGLQSDLLQARTALESTRGQLRLSQRAVEFLGRQNEDLKETKERLTTEIDGLNRQLSRKERLQDEALTRARTAEAALGALRKEHAELERGVKGRMRELEDGARKAEEARMRSEREYAGLREGMRSMQDGWKDDLRWIREDLARSQKELETKSTTISSLLASRASLASTVTSSLSSLRSQQASFTEQHAESTSSALRELKLLATRSDEDATRAEELRGEFVRLKRAMVEHHAEEGEQRGPESGTARAAGRHEEQTEAGAAAG</sequence>
<feature type="compositionally biased region" description="Low complexity" evidence="2">
    <location>
        <begin position="202"/>
        <end position="229"/>
    </location>
</feature>
<dbReference type="EMBL" id="SOZI01000090">
    <property type="protein sequence ID" value="TNY19588.1"/>
    <property type="molecule type" value="Genomic_DNA"/>
</dbReference>
<feature type="compositionally biased region" description="Polar residues" evidence="2">
    <location>
        <begin position="81"/>
        <end position="92"/>
    </location>
</feature>
<evidence type="ECO:0000256" key="2">
    <source>
        <dbReference type="SAM" id="MobiDB-lite"/>
    </source>
</evidence>
<reference evidence="3 4" key="1">
    <citation type="submission" date="2019-03" db="EMBL/GenBank/DDBJ databases">
        <title>Rhodosporidium diobovatum UCD-FST 08-225 genome sequencing, assembly, and annotation.</title>
        <authorList>
            <person name="Fakankun I.U."/>
            <person name="Fristensky B."/>
            <person name="Levin D.B."/>
        </authorList>
    </citation>
    <scope>NUCLEOTIDE SEQUENCE [LARGE SCALE GENOMIC DNA]</scope>
    <source>
        <strain evidence="3 4">UCD-FST 08-225</strain>
    </source>
</reference>
<feature type="region of interest" description="Disordered" evidence="2">
    <location>
        <begin position="505"/>
        <end position="540"/>
    </location>
</feature>
<name>A0A5C5FRT0_9BASI</name>
<feature type="compositionally biased region" description="Basic and acidic residues" evidence="2">
    <location>
        <begin position="505"/>
        <end position="517"/>
    </location>
</feature>
<feature type="region of interest" description="Disordered" evidence="2">
    <location>
        <begin position="1"/>
        <end position="61"/>
    </location>
</feature>
<keyword evidence="1" id="KW-0175">Coiled coil</keyword>
<evidence type="ECO:0000313" key="3">
    <source>
        <dbReference type="EMBL" id="TNY19588.1"/>
    </source>
</evidence>
<feature type="compositionally biased region" description="Basic and acidic residues" evidence="2">
    <location>
        <begin position="38"/>
        <end position="56"/>
    </location>
</feature>
<evidence type="ECO:0008006" key="5">
    <source>
        <dbReference type="Google" id="ProtNLM"/>
    </source>
</evidence>
<proteinExistence type="predicted"/>
<dbReference type="AlphaFoldDB" id="A0A5C5FRT0"/>
<evidence type="ECO:0000256" key="1">
    <source>
        <dbReference type="SAM" id="Coils"/>
    </source>
</evidence>
<comment type="caution">
    <text evidence="3">The sequence shown here is derived from an EMBL/GenBank/DDBJ whole genome shotgun (WGS) entry which is preliminary data.</text>
</comment>
<feature type="compositionally biased region" description="Low complexity" evidence="2">
    <location>
        <begin position="448"/>
        <end position="461"/>
    </location>
</feature>
<feature type="compositionally biased region" description="Low complexity" evidence="2">
    <location>
        <begin position="115"/>
        <end position="167"/>
    </location>
</feature>
<feature type="region of interest" description="Disordered" evidence="2">
    <location>
        <begin position="448"/>
        <end position="471"/>
    </location>
</feature>
<evidence type="ECO:0000313" key="4">
    <source>
        <dbReference type="Proteomes" id="UP000311382"/>
    </source>
</evidence>
<dbReference type="OrthoDB" id="6088208at2759"/>
<feature type="compositionally biased region" description="Polar residues" evidence="2">
    <location>
        <begin position="462"/>
        <end position="471"/>
    </location>
</feature>
<organism evidence="3 4">
    <name type="scientific">Rhodotorula diobovata</name>
    <dbReference type="NCBI Taxonomy" id="5288"/>
    <lineage>
        <taxon>Eukaryota</taxon>
        <taxon>Fungi</taxon>
        <taxon>Dikarya</taxon>
        <taxon>Basidiomycota</taxon>
        <taxon>Pucciniomycotina</taxon>
        <taxon>Microbotryomycetes</taxon>
        <taxon>Sporidiobolales</taxon>
        <taxon>Sporidiobolaceae</taxon>
        <taxon>Rhodotorula</taxon>
    </lineage>
</organism>